<sequence length="411" mass="45342">MTPLTQVKPYPFATCPRTGLDLDPEYATLRDAEPVVRVRLPYGEPAWLVTRYADARVVLSDPRFSRAASRDRDEPRLQAQSFAAGILGTDPPQHTHLRAAIASAFTRRRVQQLRARTHEIVTELLDRVVLRAEPFDLVSTVAVPLPVTVICELLGVPVADRQQVQRWSDAALSTSGLSPEQVRENLGQLYRYLARQLAQRRRSPADDLLSALVQVRGEMSDGPQMLHLAVALLIAGHETTVRQIPNMVFALLTHPDQLAALRADASLIPAAVEELMRWIPLSTSACFARYPVVDLELGGVLIRAGEPVLVAMASANRDERAFDEGDRLRLDRIGAPHLGFGHGPHYCPGAALARMELQILLAELLRRFPGLRLARPAAEIDWTTDSLARTPRSLTLTWDVIAVPGGARTLP</sequence>
<accession>A0ABV8J9Z9</accession>
<dbReference type="Gene3D" id="1.10.630.10">
    <property type="entry name" value="Cytochrome P450"/>
    <property type="match status" value="1"/>
</dbReference>
<keyword evidence="4" id="KW-1185">Reference proteome</keyword>
<dbReference type="PANTHER" id="PTHR46696:SF1">
    <property type="entry name" value="CYTOCHROME P450 YJIB-RELATED"/>
    <property type="match status" value="1"/>
</dbReference>
<evidence type="ECO:0000256" key="2">
    <source>
        <dbReference type="RuleBase" id="RU000461"/>
    </source>
</evidence>
<dbReference type="PRINTS" id="PR00359">
    <property type="entry name" value="BP450"/>
</dbReference>
<dbReference type="PRINTS" id="PR00385">
    <property type="entry name" value="P450"/>
</dbReference>
<evidence type="ECO:0000256" key="1">
    <source>
        <dbReference type="ARBA" id="ARBA00010617"/>
    </source>
</evidence>
<evidence type="ECO:0000313" key="3">
    <source>
        <dbReference type="EMBL" id="MFC4071860.1"/>
    </source>
</evidence>
<name>A0ABV8J9Z9_9ACTN</name>
<dbReference type="PANTHER" id="PTHR46696">
    <property type="entry name" value="P450, PUTATIVE (EUROFUNG)-RELATED"/>
    <property type="match status" value="1"/>
</dbReference>
<dbReference type="PROSITE" id="PS00086">
    <property type="entry name" value="CYTOCHROME_P450"/>
    <property type="match status" value="1"/>
</dbReference>
<dbReference type="CDD" id="cd11031">
    <property type="entry name" value="Cyp158A-like"/>
    <property type="match status" value="1"/>
</dbReference>
<keyword evidence="2" id="KW-0503">Monooxygenase</keyword>
<comment type="similarity">
    <text evidence="1 2">Belongs to the cytochrome P450 family.</text>
</comment>
<dbReference type="Pfam" id="PF00067">
    <property type="entry name" value="p450"/>
    <property type="match status" value="1"/>
</dbReference>
<dbReference type="InterPro" id="IPR017972">
    <property type="entry name" value="Cyt_P450_CS"/>
</dbReference>
<dbReference type="InterPro" id="IPR036396">
    <property type="entry name" value="Cyt_P450_sf"/>
</dbReference>
<dbReference type="EMBL" id="JBHSBL010000029">
    <property type="protein sequence ID" value="MFC4071860.1"/>
    <property type="molecule type" value="Genomic_DNA"/>
</dbReference>
<organism evidence="3 4">
    <name type="scientific">Actinoplanes subglobosus</name>
    <dbReference type="NCBI Taxonomy" id="1547892"/>
    <lineage>
        <taxon>Bacteria</taxon>
        <taxon>Bacillati</taxon>
        <taxon>Actinomycetota</taxon>
        <taxon>Actinomycetes</taxon>
        <taxon>Micromonosporales</taxon>
        <taxon>Micromonosporaceae</taxon>
        <taxon>Actinoplanes</taxon>
    </lineage>
</organism>
<dbReference type="RefSeq" id="WP_378072737.1">
    <property type="nucleotide sequence ID" value="NZ_JBHSBL010000029.1"/>
</dbReference>
<keyword evidence="2" id="KW-0408">Iron</keyword>
<gene>
    <name evidence="3" type="ORF">ACFO0C_43565</name>
</gene>
<keyword evidence="2" id="KW-0349">Heme</keyword>
<keyword evidence="2" id="KW-0560">Oxidoreductase</keyword>
<dbReference type="InterPro" id="IPR001128">
    <property type="entry name" value="Cyt_P450"/>
</dbReference>
<dbReference type="Proteomes" id="UP001595867">
    <property type="component" value="Unassembled WGS sequence"/>
</dbReference>
<dbReference type="InterPro" id="IPR002397">
    <property type="entry name" value="Cyt_P450_B"/>
</dbReference>
<dbReference type="SUPFAM" id="SSF48264">
    <property type="entry name" value="Cytochrome P450"/>
    <property type="match status" value="1"/>
</dbReference>
<reference evidence="4" key="1">
    <citation type="journal article" date="2019" name="Int. J. Syst. Evol. Microbiol.">
        <title>The Global Catalogue of Microorganisms (GCM) 10K type strain sequencing project: providing services to taxonomists for standard genome sequencing and annotation.</title>
        <authorList>
            <consortium name="The Broad Institute Genomics Platform"/>
            <consortium name="The Broad Institute Genome Sequencing Center for Infectious Disease"/>
            <person name="Wu L."/>
            <person name="Ma J."/>
        </authorList>
    </citation>
    <scope>NUCLEOTIDE SEQUENCE [LARGE SCALE GENOMIC DNA]</scope>
    <source>
        <strain evidence="4">TBRC 5832</strain>
    </source>
</reference>
<comment type="caution">
    <text evidence="3">The sequence shown here is derived from an EMBL/GenBank/DDBJ whole genome shotgun (WGS) entry which is preliminary data.</text>
</comment>
<protein>
    <submittedName>
        <fullName evidence="3">Cytochrome P450</fullName>
    </submittedName>
</protein>
<keyword evidence="2" id="KW-0479">Metal-binding</keyword>
<evidence type="ECO:0000313" key="4">
    <source>
        <dbReference type="Proteomes" id="UP001595867"/>
    </source>
</evidence>
<proteinExistence type="inferred from homology"/>